<dbReference type="GeneID" id="81628431"/>
<dbReference type="Proteomes" id="UP001148312">
    <property type="component" value="Unassembled WGS sequence"/>
</dbReference>
<evidence type="ECO:0000313" key="2">
    <source>
        <dbReference type="EMBL" id="KAJ5472017.1"/>
    </source>
</evidence>
<reference evidence="2" key="1">
    <citation type="submission" date="2022-12" db="EMBL/GenBank/DDBJ databases">
        <authorList>
            <person name="Petersen C."/>
        </authorList>
    </citation>
    <scope>NUCLEOTIDE SEQUENCE</scope>
    <source>
        <strain evidence="2">IBT 30728</strain>
    </source>
</reference>
<name>A0A9W9WQV4_9EURO</name>
<evidence type="ECO:0000256" key="1">
    <source>
        <dbReference type="SAM" id="MobiDB-lite"/>
    </source>
</evidence>
<dbReference type="Gene3D" id="1.20.120.20">
    <property type="entry name" value="Apolipoprotein"/>
    <property type="match status" value="1"/>
</dbReference>
<dbReference type="EMBL" id="JAPWDQ010000013">
    <property type="protein sequence ID" value="KAJ5472017.1"/>
    <property type="molecule type" value="Genomic_DNA"/>
</dbReference>
<proteinExistence type="predicted"/>
<reference evidence="2" key="2">
    <citation type="journal article" date="2023" name="IMA Fungus">
        <title>Comparative genomic study of the Penicillium genus elucidates a diverse pangenome and 15 lateral gene transfer events.</title>
        <authorList>
            <person name="Petersen C."/>
            <person name="Sorensen T."/>
            <person name="Nielsen M.R."/>
            <person name="Sondergaard T.E."/>
            <person name="Sorensen J.L."/>
            <person name="Fitzpatrick D.A."/>
            <person name="Frisvad J.C."/>
            <person name="Nielsen K.L."/>
        </authorList>
    </citation>
    <scope>NUCLEOTIDE SEQUENCE</scope>
    <source>
        <strain evidence="2">IBT 30728</strain>
    </source>
</reference>
<protein>
    <submittedName>
        <fullName evidence="2">Uncharacterized protein</fullName>
    </submittedName>
</protein>
<keyword evidence="3" id="KW-1185">Reference proteome</keyword>
<evidence type="ECO:0000313" key="3">
    <source>
        <dbReference type="Proteomes" id="UP001148312"/>
    </source>
</evidence>
<feature type="region of interest" description="Disordered" evidence="1">
    <location>
        <begin position="86"/>
        <end position="110"/>
    </location>
</feature>
<gene>
    <name evidence="2" type="ORF">N7539_008586</name>
</gene>
<accession>A0A9W9WQV4</accession>
<comment type="caution">
    <text evidence="2">The sequence shown here is derived from an EMBL/GenBank/DDBJ whole genome shotgun (WGS) entry which is preliminary data.</text>
</comment>
<organism evidence="2 3">
    <name type="scientific">Penicillium diatomitis</name>
    <dbReference type="NCBI Taxonomy" id="2819901"/>
    <lineage>
        <taxon>Eukaryota</taxon>
        <taxon>Fungi</taxon>
        <taxon>Dikarya</taxon>
        <taxon>Ascomycota</taxon>
        <taxon>Pezizomycotina</taxon>
        <taxon>Eurotiomycetes</taxon>
        <taxon>Eurotiomycetidae</taxon>
        <taxon>Eurotiales</taxon>
        <taxon>Aspergillaceae</taxon>
        <taxon>Penicillium</taxon>
    </lineage>
</organism>
<dbReference type="AlphaFoldDB" id="A0A9W9WQV4"/>
<feature type="compositionally biased region" description="Acidic residues" evidence="1">
    <location>
        <begin position="95"/>
        <end position="104"/>
    </location>
</feature>
<sequence length="110" mass="12538">MQLISRLDSPITQALRAYIDSTIRRKVKHLVSEAKQKSEQYFEKAMDTLLEESSGRLYDLIQGAGSGLRDQADDCMVEIKDTTTEGLEELKEETQEQTEAMDDYSTERVS</sequence>
<dbReference type="RefSeq" id="XP_056786563.1">
    <property type="nucleotide sequence ID" value="XM_056938181.1"/>
</dbReference>